<protein>
    <submittedName>
        <fullName evidence="2">Pyridine nucleotide-disulfide oxidoreductase domain-containing protein 2</fullName>
    </submittedName>
</protein>
<dbReference type="SUPFAM" id="SSF51905">
    <property type="entry name" value="FAD/NAD(P)-binding domain"/>
    <property type="match status" value="1"/>
</dbReference>
<dbReference type="EMBL" id="LJIJ01004123">
    <property type="protein sequence ID" value="ODM88093.1"/>
    <property type="molecule type" value="Genomic_DNA"/>
</dbReference>
<feature type="non-terminal residue" evidence="2">
    <location>
        <position position="1"/>
    </location>
</feature>
<dbReference type="Proteomes" id="UP000094527">
    <property type="component" value="Unassembled WGS sequence"/>
</dbReference>
<dbReference type="Gene3D" id="3.50.50.60">
    <property type="entry name" value="FAD/NAD(P)-binding domain"/>
    <property type="match status" value="2"/>
</dbReference>
<evidence type="ECO:0000313" key="2">
    <source>
        <dbReference type="EMBL" id="ODM88093.1"/>
    </source>
</evidence>
<dbReference type="AlphaFoldDB" id="A0A1D2M554"/>
<accession>A0A1D2M554</accession>
<evidence type="ECO:0000256" key="1">
    <source>
        <dbReference type="ARBA" id="ARBA00006046"/>
    </source>
</evidence>
<name>A0A1D2M554_ORCCI</name>
<comment type="similarity">
    <text evidence="1">Belongs to the carotenoid/retinoid oxidoreductase family.</text>
</comment>
<reference evidence="2 3" key="1">
    <citation type="journal article" date="2016" name="Genome Biol. Evol.">
        <title>Gene Family Evolution Reflects Adaptation to Soil Environmental Stressors in the Genome of the Collembolan Orchesella cincta.</title>
        <authorList>
            <person name="Faddeeva-Vakhrusheva A."/>
            <person name="Derks M.F."/>
            <person name="Anvar S.Y."/>
            <person name="Agamennone V."/>
            <person name="Suring W."/>
            <person name="Smit S."/>
            <person name="van Straalen N.M."/>
            <person name="Roelofs D."/>
        </authorList>
    </citation>
    <scope>NUCLEOTIDE SEQUENCE [LARGE SCALE GENOMIC DNA]</scope>
    <source>
        <tissue evidence="2">Mixed pool</tissue>
    </source>
</reference>
<sequence length="456" mass="50065">VGCSTSGRSKKCFYSTTVKDISDLKPAYDVVIVGAGGHNGLISAAYLQKAGYSVCVLEQRNVIGGAAITEEIVPGFKFSRASYVLSLLRPYIINDLKLKEHGLKFYMREPYCSYTPIKEKLWSDFPAKSLFLSNNPTLNTAEISKFSKKDAHAYEKYEEKMSKFVKAVVYLLDNRPPNLSNAPGDGSIMKKLKSLIPLWKAAKEIRGDIPEFHEMMTASASKILNRWFKSEPLKATLATDALIGTMSGPHTLGTGYVLLHHIMGGIDGKPGAWAYAEGGMGAVSSAIGSSAAQLGASIFTGQEIQEIVYSSEQGGKSRATGVVTKNGKEVRANLAVFSNATPEVTFRKLTNVQHAPTIFWRGVYEIVAVSRLPNFAADPNPTPIVFTIHTNEPMFAFFSLIHTLFTVQRILGGSNFKEKIYSTAQCPSTSYWLRPMFTKSMLVPTNSSARFVSMWK</sequence>
<dbReference type="OrthoDB" id="7777654at2759"/>
<comment type="caution">
    <text evidence="2">The sequence shown here is derived from an EMBL/GenBank/DDBJ whole genome shotgun (WGS) entry which is preliminary data.</text>
</comment>
<dbReference type="InterPro" id="IPR036188">
    <property type="entry name" value="FAD/NAD-bd_sf"/>
</dbReference>
<keyword evidence="3" id="KW-1185">Reference proteome</keyword>
<dbReference type="Pfam" id="PF13450">
    <property type="entry name" value="NAD_binding_8"/>
    <property type="match status" value="1"/>
</dbReference>
<dbReference type="STRING" id="48709.A0A1D2M554"/>
<organism evidence="2 3">
    <name type="scientific">Orchesella cincta</name>
    <name type="common">Springtail</name>
    <name type="synonym">Podura cincta</name>
    <dbReference type="NCBI Taxonomy" id="48709"/>
    <lineage>
        <taxon>Eukaryota</taxon>
        <taxon>Metazoa</taxon>
        <taxon>Ecdysozoa</taxon>
        <taxon>Arthropoda</taxon>
        <taxon>Hexapoda</taxon>
        <taxon>Collembola</taxon>
        <taxon>Entomobryomorpha</taxon>
        <taxon>Entomobryoidea</taxon>
        <taxon>Orchesellidae</taxon>
        <taxon>Orchesellinae</taxon>
        <taxon>Orchesella</taxon>
    </lineage>
</organism>
<dbReference type="PANTHER" id="PTHR10668:SF103">
    <property type="entry name" value="PYRIDINE NUCLEOTIDE-DISULFIDE OXIDOREDUCTASE DOMAIN-CONTAINING PROTEIN 2"/>
    <property type="match status" value="1"/>
</dbReference>
<evidence type="ECO:0000313" key="3">
    <source>
        <dbReference type="Proteomes" id="UP000094527"/>
    </source>
</evidence>
<dbReference type="PANTHER" id="PTHR10668">
    <property type="entry name" value="PHYTOENE DEHYDROGENASE"/>
    <property type="match status" value="1"/>
</dbReference>
<gene>
    <name evidence="2" type="ORF">Ocin01_18590</name>
</gene>
<proteinExistence type="inferred from homology"/>